<keyword evidence="3" id="KW-1185">Reference proteome</keyword>
<name>A0ABV9QW91_9GAMM</name>
<feature type="signal peptide" evidence="1">
    <location>
        <begin position="1"/>
        <end position="24"/>
    </location>
</feature>
<evidence type="ECO:0000313" key="3">
    <source>
        <dbReference type="Proteomes" id="UP001595886"/>
    </source>
</evidence>
<dbReference type="RefSeq" id="WP_380021864.1">
    <property type="nucleotide sequence ID" value="NZ_JBHSHD010000010.1"/>
</dbReference>
<gene>
    <name evidence="2" type="ORF">ACFO6Q_14735</name>
</gene>
<evidence type="ECO:0000256" key="1">
    <source>
        <dbReference type="SAM" id="SignalP"/>
    </source>
</evidence>
<reference evidence="3" key="1">
    <citation type="journal article" date="2019" name="Int. J. Syst. Evol. Microbiol.">
        <title>The Global Catalogue of Microorganisms (GCM) 10K type strain sequencing project: providing services to taxonomists for standard genome sequencing and annotation.</title>
        <authorList>
            <consortium name="The Broad Institute Genomics Platform"/>
            <consortium name="The Broad Institute Genome Sequencing Center for Infectious Disease"/>
            <person name="Wu L."/>
            <person name="Ma J."/>
        </authorList>
    </citation>
    <scope>NUCLEOTIDE SEQUENCE [LARGE SCALE GENOMIC DNA]</scope>
    <source>
        <strain evidence="3">CCUG 30340</strain>
    </source>
</reference>
<comment type="caution">
    <text evidence="2">The sequence shown here is derived from an EMBL/GenBank/DDBJ whole genome shotgun (WGS) entry which is preliminary data.</text>
</comment>
<feature type="chain" id="PRO_5045181003" description="Protein activator of alkane oxidation PraB" evidence="1">
    <location>
        <begin position="25"/>
        <end position="189"/>
    </location>
</feature>
<proteinExistence type="predicted"/>
<evidence type="ECO:0000313" key="2">
    <source>
        <dbReference type="EMBL" id="MFC4821588.1"/>
    </source>
</evidence>
<evidence type="ECO:0008006" key="4">
    <source>
        <dbReference type="Google" id="ProtNLM"/>
    </source>
</evidence>
<organism evidence="2 3">
    <name type="scientific">Dokdonella ginsengisoli</name>
    <dbReference type="NCBI Taxonomy" id="363846"/>
    <lineage>
        <taxon>Bacteria</taxon>
        <taxon>Pseudomonadati</taxon>
        <taxon>Pseudomonadota</taxon>
        <taxon>Gammaproteobacteria</taxon>
        <taxon>Lysobacterales</taxon>
        <taxon>Rhodanobacteraceae</taxon>
        <taxon>Dokdonella</taxon>
    </lineage>
</organism>
<keyword evidence="1" id="KW-0732">Signal</keyword>
<accession>A0ABV9QW91</accession>
<dbReference type="EMBL" id="JBHSHD010000010">
    <property type="protein sequence ID" value="MFC4821588.1"/>
    <property type="molecule type" value="Genomic_DNA"/>
</dbReference>
<sequence length="189" mass="19419">MSKAFASRIAALVMALATASPASAVTVSPGGSFTASGEARFRLSGGVFFEGICDVSMAGTLDPSNGSFTITSATFATPCGQIAVDRPVAADIGLPWSGPAKSVNSSGALALPVYLTATLSQMGGDGPLWGVNCDTPREMALSWKNNGTPGAPASRLTTNGYRWFGQSSQTGATCEVLFDLYITPFQTFN</sequence>
<dbReference type="Proteomes" id="UP001595886">
    <property type="component" value="Unassembled WGS sequence"/>
</dbReference>
<protein>
    <recommendedName>
        <fullName evidence="4">Protein activator of alkane oxidation PraB</fullName>
    </recommendedName>
</protein>